<evidence type="ECO:0000256" key="1">
    <source>
        <dbReference type="SAM" id="Coils"/>
    </source>
</evidence>
<dbReference type="PANTHER" id="PTHR10587:SF125">
    <property type="entry name" value="POLYSACCHARIDE DEACETYLASE YHEN-RELATED"/>
    <property type="match status" value="1"/>
</dbReference>
<feature type="coiled-coil region" evidence="1">
    <location>
        <begin position="59"/>
        <end position="86"/>
    </location>
</feature>
<accession>A0ABT4D197</accession>
<name>A0ABT4D197_9CLOT</name>
<gene>
    <name evidence="3" type="ORF">OW763_08530</name>
</gene>
<proteinExistence type="predicted"/>
<dbReference type="RefSeq" id="WP_268040708.1">
    <property type="nucleotide sequence ID" value="NZ_JAPQER010000003.1"/>
</dbReference>
<dbReference type="Gene3D" id="3.20.20.370">
    <property type="entry name" value="Glycoside hydrolase/deacetylase"/>
    <property type="match status" value="1"/>
</dbReference>
<evidence type="ECO:0000259" key="2">
    <source>
        <dbReference type="PROSITE" id="PS51677"/>
    </source>
</evidence>
<feature type="domain" description="NodB homology" evidence="2">
    <location>
        <begin position="105"/>
        <end position="300"/>
    </location>
</feature>
<keyword evidence="4" id="KW-1185">Reference proteome</keyword>
<dbReference type="PROSITE" id="PS51677">
    <property type="entry name" value="NODB"/>
    <property type="match status" value="1"/>
</dbReference>
<reference evidence="3" key="1">
    <citation type="submission" date="2022-12" db="EMBL/GenBank/DDBJ databases">
        <authorList>
            <person name="Wang J."/>
        </authorList>
    </citation>
    <scope>NUCLEOTIDE SEQUENCE</scope>
    <source>
        <strain evidence="3">HY-45-18</strain>
    </source>
</reference>
<sequence length="315" mass="35752">MKKLFSNVILTFLIIAQTFFIFIISNQYIYATTLEKKINDKKILLTNLNSKLTNNSSTKESLIKKLQSTENQKLKLSNENIKLKNKIFPHKSSTKFYIANMPSEKIAYLTFDDGPSKNTIKILNILSHYNVKATFFVTGSSSKSSIDIYKTIANKGHAIGNHTYTHDYSKIYKNVENFTKDFTKLQEHLKSSVGINPKIVRLPGGSNNTVSHKYGGNTVMNDITTYLIDNGYTYFDWNIDSTDASVKLQNKNKIVSSVLNNSKKKSAIIILMHDVSIKTTTVEALSEIIEGLLKQGFQFRVLSPNEYTTQFLRVK</sequence>
<keyword evidence="1" id="KW-0175">Coiled coil</keyword>
<dbReference type="PANTHER" id="PTHR10587">
    <property type="entry name" value="GLYCOSYL TRANSFERASE-RELATED"/>
    <property type="match status" value="1"/>
</dbReference>
<organism evidence="3 4">
    <name type="scientific">Clostridium aestuarii</name>
    <dbReference type="NCBI Taxonomy" id="338193"/>
    <lineage>
        <taxon>Bacteria</taxon>
        <taxon>Bacillati</taxon>
        <taxon>Bacillota</taxon>
        <taxon>Clostridia</taxon>
        <taxon>Eubacteriales</taxon>
        <taxon>Clostridiaceae</taxon>
        <taxon>Clostridium</taxon>
    </lineage>
</organism>
<dbReference type="Proteomes" id="UP001078443">
    <property type="component" value="Unassembled WGS sequence"/>
</dbReference>
<comment type="caution">
    <text evidence="3">The sequence shown here is derived from an EMBL/GenBank/DDBJ whole genome shotgun (WGS) entry which is preliminary data.</text>
</comment>
<evidence type="ECO:0000313" key="4">
    <source>
        <dbReference type="Proteomes" id="UP001078443"/>
    </source>
</evidence>
<dbReference type="InterPro" id="IPR002509">
    <property type="entry name" value="NODB_dom"/>
</dbReference>
<dbReference type="Pfam" id="PF01522">
    <property type="entry name" value="Polysacc_deac_1"/>
    <property type="match status" value="1"/>
</dbReference>
<dbReference type="InterPro" id="IPR050248">
    <property type="entry name" value="Polysacc_deacetylase_ArnD"/>
</dbReference>
<dbReference type="InterPro" id="IPR011330">
    <property type="entry name" value="Glyco_hydro/deAcase_b/a-brl"/>
</dbReference>
<evidence type="ECO:0000313" key="3">
    <source>
        <dbReference type="EMBL" id="MCY6484402.1"/>
    </source>
</evidence>
<protein>
    <submittedName>
        <fullName evidence="3">Polysaccharide deacetylase</fullName>
    </submittedName>
</protein>
<dbReference type="SUPFAM" id="SSF88713">
    <property type="entry name" value="Glycoside hydrolase/deacetylase"/>
    <property type="match status" value="1"/>
</dbReference>
<dbReference type="EMBL" id="JAPQER010000003">
    <property type="protein sequence ID" value="MCY6484402.1"/>
    <property type="molecule type" value="Genomic_DNA"/>
</dbReference>
<dbReference type="CDD" id="cd10944">
    <property type="entry name" value="CE4_SmPgdA_like"/>
    <property type="match status" value="1"/>
</dbReference>